<dbReference type="EMBL" id="MU003516">
    <property type="protein sequence ID" value="KAF2468357.1"/>
    <property type="molecule type" value="Genomic_DNA"/>
</dbReference>
<keyword evidence="2" id="KW-1185">Reference proteome</keyword>
<proteinExistence type="predicted"/>
<name>A0ACB6QPY9_9PLEO</name>
<dbReference type="Proteomes" id="UP000799755">
    <property type="component" value="Unassembled WGS sequence"/>
</dbReference>
<gene>
    <name evidence="1" type="ORF">BDR25DRAFT_316144</name>
</gene>
<accession>A0ACB6QPY9</accession>
<comment type="caution">
    <text evidence="1">The sequence shown here is derived from an EMBL/GenBank/DDBJ whole genome shotgun (WGS) entry which is preliminary data.</text>
</comment>
<evidence type="ECO:0000313" key="1">
    <source>
        <dbReference type="EMBL" id="KAF2468357.1"/>
    </source>
</evidence>
<protein>
    <submittedName>
        <fullName evidence="1">Acetyl-CoA synthetase-like protein</fullName>
    </submittedName>
</protein>
<sequence>MGSEPQSVSAANGSLPAQKAQIELRLQALWSSVLALDLDSIKPDDSFLRLGGDSISAMKLVGNAREQGLLLNAADVFRQPTLHRMAGMVSKLPEGDTVVAPFALLQEPRDVASIRNEAATACQAEAADIEDVFPCTPLQEGLLALTAKHPGDYVARYAFRLLPTTDVQRLRSAWIQVVAANPILRTRIIDIPTRGLAQVVMKHSTTQACQATNTTLAEYLDSDLLALTGLGLPLVRSAVLQESHADTELSRSFLVWTVHHAVYDGWSKTILLEQLVKAYHSAQDPSKGLPTAIQPQFQAFVKHIKAVPEDELISFWFTQFEDLEAEPFPLLPSPDYQPRSNEGRTLTVDGLKWPSHAGVTPTVVLRAAWSILSSKYTNAKDTLFGVTVSGRQTAFRGVEQLTGPTIATVPLRVILDPAMSVQDILLQIQQQAVSMTEYEQAGLQTIRRVSPQAARACDFNSLLVIQPRIDREDQDALGSLFVTDSQYRAGSEDEMAEFRTYALSLECQLHDDNVGIFVRFDSVVLGGEQVVLLMQQLGHIVRQLCNAHLAQTKLADLDFVSQQDLEKIWGWNLTVPLGVESAVVHGLIAEKMKHQPEAQAICAWDGEWTYRELDELSTCLAHQIVGQGVKPGVIVPLCIEKSKWMPVAMGAVMEAGGASIALDYAQPEQRLLSIMRQVSLVIILTSAANESLAHRLTAGPVAVVDERLTNRLTLNTGRTLPAVQPSDMLYLVFTSGSTGEPKGVVVTHANITSAILHQRGCLGFSSKSRLFDFASYMFDVVWCNLVQGLSAGACICIPSNDDRRNDMVGAAIRLSVNTAILTPSIARGLDMKALENLTHVFFIGEPLSTSICDGLPPNTVVTNLYGPTECTTFSTAQVVDRTSLKHISIGTDVGLNTWLVDPSDDSKLVPKGCIGELLLEGPLVAAGYLGKSATTATVFVNDLAWLLENPTSAGPEGRRSRLYKTGDLARYNIDGTLEFLGRRDSQVKLNGQRVELGDIEHHIKACLEHSEYIDVVATVAKPQVSNKEVLVAFLKIHKLSSFDDMAFDAAFKKVTNVLNSRLRARVPACMIPLAYIPLDCIPTTPSGKTDRRKLQTMAQRLSFQEVAAATSDSSLSEKRQPSTDVEMCLQSLWAAVLGLEAMDISATDSFLRIGGDSISAMRLVAAARKQALPLSVAEVFQHPILSDMALAAQMLEINHIPEQIAPFTLMLKAGSTADHLRQQIASLFDDVKASQVDDAFPCTPLQEGLLALTSRRRVGNNQVN</sequence>
<organism evidence="1 2">
    <name type="scientific">Lindgomyces ingoldianus</name>
    <dbReference type="NCBI Taxonomy" id="673940"/>
    <lineage>
        <taxon>Eukaryota</taxon>
        <taxon>Fungi</taxon>
        <taxon>Dikarya</taxon>
        <taxon>Ascomycota</taxon>
        <taxon>Pezizomycotina</taxon>
        <taxon>Dothideomycetes</taxon>
        <taxon>Pleosporomycetidae</taxon>
        <taxon>Pleosporales</taxon>
        <taxon>Lindgomycetaceae</taxon>
        <taxon>Lindgomyces</taxon>
    </lineage>
</organism>
<evidence type="ECO:0000313" key="2">
    <source>
        <dbReference type="Proteomes" id="UP000799755"/>
    </source>
</evidence>
<reference evidence="1" key="1">
    <citation type="journal article" date="2020" name="Stud. Mycol.">
        <title>101 Dothideomycetes genomes: a test case for predicting lifestyles and emergence of pathogens.</title>
        <authorList>
            <person name="Haridas S."/>
            <person name="Albert R."/>
            <person name="Binder M."/>
            <person name="Bloem J."/>
            <person name="Labutti K."/>
            <person name="Salamov A."/>
            <person name="Andreopoulos B."/>
            <person name="Baker S."/>
            <person name="Barry K."/>
            <person name="Bills G."/>
            <person name="Bluhm B."/>
            <person name="Cannon C."/>
            <person name="Castanera R."/>
            <person name="Culley D."/>
            <person name="Daum C."/>
            <person name="Ezra D."/>
            <person name="Gonzalez J."/>
            <person name="Henrissat B."/>
            <person name="Kuo A."/>
            <person name="Liang C."/>
            <person name="Lipzen A."/>
            <person name="Lutzoni F."/>
            <person name="Magnuson J."/>
            <person name="Mondo S."/>
            <person name="Nolan M."/>
            <person name="Ohm R."/>
            <person name="Pangilinan J."/>
            <person name="Park H.-J."/>
            <person name="Ramirez L."/>
            <person name="Alfaro M."/>
            <person name="Sun H."/>
            <person name="Tritt A."/>
            <person name="Yoshinaga Y."/>
            <person name="Zwiers L.-H."/>
            <person name="Turgeon B."/>
            <person name="Goodwin S."/>
            <person name="Spatafora J."/>
            <person name="Crous P."/>
            <person name="Grigoriev I."/>
        </authorList>
    </citation>
    <scope>NUCLEOTIDE SEQUENCE</scope>
    <source>
        <strain evidence="1">ATCC 200398</strain>
    </source>
</reference>